<dbReference type="InterPro" id="IPR013512">
    <property type="entry name" value="DXP_reductoisomerase_N"/>
</dbReference>
<feature type="domain" description="DXP reductoisomerase C-terminal" evidence="12">
    <location>
        <begin position="261"/>
        <end position="377"/>
    </location>
</feature>
<comment type="catalytic activity">
    <reaction evidence="8">
        <text>2-C-methyl-D-erythritol 4-phosphate + NADP(+) = 1-deoxy-D-xylulose 5-phosphate + NADPH + H(+)</text>
        <dbReference type="Rhea" id="RHEA:13717"/>
        <dbReference type="ChEBI" id="CHEBI:15378"/>
        <dbReference type="ChEBI" id="CHEBI:57783"/>
        <dbReference type="ChEBI" id="CHEBI:57792"/>
        <dbReference type="ChEBI" id="CHEBI:58262"/>
        <dbReference type="ChEBI" id="CHEBI:58349"/>
        <dbReference type="EC" id="1.1.1.267"/>
    </reaction>
    <physiologicalReaction direction="right-to-left" evidence="8">
        <dbReference type="Rhea" id="RHEA:13719"/>
    </physiologicalReaction>
</comment>
<dbReference type="SUPFAM" id="SSF69055">
    <property type="entry name" value="1-deoxy-D-xylulose-5-phosphate reductoisomerase, C-terminal domain"/>
    <property type="match status" value="1"/>
</dbReference>
<dbReference type="GO" id="GO:0016853">
    <property type="term" value="F:isomerase activity"/>
    <property type="evidence" value="ECO:0007669"/>
    <property type="project" value="UniProtKB-KW"/>
</dbReference>
<keyword evidence="6 9" id="KW-0464">Manganese</keyword>
<feature type="domain" description="1-deoxy-D-xylulose 5-phosphate reductoisomerase C-terminal" evidence="11">
    <location>
        <begin position="147"/>
        <end position="229"/>
    </location>
</feature>
<dbReference type="PANTHER" id="PTHR30525">
    <property type="entry name" value="1-DEOXY-D-XYLULOSE 5-PHOSPHATE REDUCTOISOMERASE"/>
    <property type="match status" value="1"/>
</dbReference>
<dbReference type="Gene3D" id="1.10.1740.10">
    <property type="match status" value="1"/>
</dbReference>
<dbReference type="Pfam" id="PF02670">
    <property type="entry name" value="DXP_reductoisom"/>
    <property type="match status" value="1"/>
</dbReference>
<dbReference type="Pfam" id="PF13288">
    <property type="entry name" value="DXPR_C"/>
    <property type="match status" value="1"/>
</dbReference>
<evidence type="ECO:0000256" key="7">
    <source>
        <dbReference type="ARBA" id="ARBA00023229"/>
    </source>
</evidence>
<organism evidence="13 14">
    <name type="scientific">Roseimaritima ulvae</name>
    <dbReference type="NCBI Taxonomy" id="980254"/>
    <lineage>
        <taxon>Bacteria</taxon>
        <taxon>Pseudomonadati</taxon>
        <taxon>Planctomycetota</taxon>
        <taxon>Planctomycetia</taxon>
        <taxon>Pirellulales</taxon>
        <taxon>Pirellulaceae</taxon>
        <taxon>Roseimaritima</taxon>
    </lineage>
</organism>
<dbReference type="InterPro" id="IPR013644">
    <property type="entry name" value="DXP_reductoisomerase_C"/>
</dbReference>
<keyword evidence="14" id="KW-1185">Reference proteome</keyword>
<feature type="binding site" evidence="9">
    <location>
        <position position="153"/>
    </location>
    <ligand>
        <name>1-deoxy-D-xylulose 5-phosphate</name>
        <dbReference type="ChEBI" id="CHEBI:57792"/>
    </ligand>
</feature>
<dbReference type="KEGG" id="rul:UC8_02790"/>
<dbReference type="OrthoDB" id="9806546at2"/>
<feature type="binding site" evidence="9">
    <location>
        <position position="221"/>
    </location>
    <ligand>
        <name>1-deoxy-D-xylulose 5-phosphate</name>
        <dbReference type="ChEBI" id="CHEBI:57792"/>
    </ligand>
</feature>
<keyword evidence="13" id="KW-0413">Isomerase</keyword>
<evidence type="ECO:0000256" key="2">
    <source>
        <dbReference type="ARBA" id="ARBA00006825"/>
    </source>
</evidence>
<gene>
    <name evidence="9 13" type="primary">dxr</name>
    <name evidence="13" type="ORF">UC8_02790</name>
</gene>
<comment type="caution">
    <text evidence="9">Lacks conserved residue(s) required for the propagation of feature annotation.</text>
</comment>
<feature type="binding site" evidence="9">
    <location>
        <position position="13"/>
    </location>
    <ligand>
        <name>NADPH</name>
        <dbReference type="ChEBI" id="CHEBI:57783"/>
    </ligand>
</feature>
<evidence type="ECO:0000313" key="13">
    <source>
        <dbReference type="EMBL" id="QEG38322.1"/>
    </source>
</evidence>
<feature type="binding site" evidence="9">
    <location>
        <position position="125"/>
    </location>
    <ligand>
        <name>NADPH</name>
        <dbReference type="ChEBI" id="CHEBI:57783"/>
    </ligand>
</feature>
<feature type="domain" description="1-deoxy-D-xylulose 5-phosphate reductoisomerase N-terminal" evidence="10">
    <location>
        <begin position="4"/>
        <end position="133"/>
    </location>
</feature>
<dbReference type="GO" id="GO:0070402">
    <property type="term" value="F:NADPH binding"/>
    <property type="evidence" value="ECO:0007669"/>
    <property type="project" value="InterPro"/>
</dbReference>
<dbReference type="InterPro" id="IPR026877">
    <property type="entry name" value="DXPR_C"/>
</dbReference>
<feature type="binding site" evidence="9">
    <location>
        <position position="126"/>
    </location>
    <ligand>
        <name>1-deoxy-D-xylulose 5-phosphate</name>
        <dbReference type="ChEBI" id="CHEBI:57792"/>
    </ligand>
</feature>
<dbReference type="EC" id="1.1.1.267" evidence="9"/>
<feature type="binding site" evidence="9">
    <location>
        <position position="221"/>
    </location>
    <ligand>
        <name>Mn(2+)</name>
        <dbReference type="ChEBI" id="CHEBI:29035"/>
    </ligand>
</feature>
<dbReference type="InterPro" id="IPR036169">
    <property type="entry name" value="DXPR_C_sf"/>
</dbReference>
<proteinExistence type="inferred from homology"/>
<evidence type="ECO:0000256" key="4">
    <source>
        <dbReference type="ARBA" id="ARBA00022857"/>
    </source>
</evidence>
<feature type="binding site" evidence="9">
    <location>
        <position position="199"/>
    </location>
    <ligand>
        <name>1-deoxy-D-xylulose 5-phosphate</name>
        <dbReference type="ChEBI" id="CHEBI:57792"/>
    </ligand>
</feature>
<dbReference type="PIRSF" id="PIRSF006205">
    <property type="entry name" value="Dxp_reductismrs"/>
    <property type="match status" value="1"/>
</dbReference>
<feature type="binding site" evidence="9">
    <location>
        <position position="127"/>
    </location>
    <ligand>
        <name>NADPH</name>
        <dbReference type="ChEBI" id="CHEBI:57783"/>
    </ligand>
</feature>
<comment type="cofactor">
    <cofactor evidence="9">
        <name>Mg(2+)</name>
        <dbReference type="ChEBI" id="CHEBI:18420"/>
    </cofactor>
    <cofactor evidence="9">
        <name>Mn(2+)</name>
        <dbReference type="ChEBI" id="CHEBI:29035"/>
    </cofactor>
</comment>
<feature type="binding site" evidence="9">
    <location>
        <position position="153"/>
    </location>
    <ligand>
        <name>Mn(2+)</name>
        <dbReference type="ChEBI" id="CHEBI:29035"/>
    </ligand>
</feature>
<keyword evidence="3 9" id="KW-0479">Metal-binding</keyword>
<dbReference type="UniPathway" id="UPA00056">
    <property type="reaction ID" value="UER00092"/>
</dbReference>
<dbReference type="SUPFAM" id="SSF51735">
    <property type="entry name" value="NAD(P)-binding Rossmann-fold domains"/>
    <property type="match status" value="1"/>
</dbReference>
<dbReference type="InterPro" id="IPR036291">
    <property type="entry name" value="NAD(P)-bd_dom_sf"/>
</dbReference>
<dbReference type="Proteomes" id="UP000325286">
    <property type="component" value="Chromosome"/>
</dbReference>
<dbReference type="PANTHER" id="PTHR30525:SF0">
    <property type="entry name" value="1-DEOXY-D-XYLULOSE 5-PHOSPHATE REDUCTOISOMERASE, CHLOROPLASTIC"/>
    <property type="match status" value="1"/>
</dbReference>
<dbReference type="FunFam" id="3.40.50.720:FF:000045">
    <property type="entry name" value="1-deoxy-D-xylulose 5-phosphate reductoisomerase"/>
    <property type="match status" value="1"/>
</dbReference>
<comment type="function">
    <text evidence="9">Catalyzes the NADPH-dependent rearrangement and reduction of 1-deoxy-D-xylulose-5-phosphate (DXP) to 2-C-methyl-D-erythritol 4-phosphate (MEP).</text>
</comment>
<feature type="binding site" evidence="9">
    <location>
        <position position="152"/>
    </location>
    <ligand>
        <name>1-deoxy-D-xylulose 5-phosphate</name>
        <dbReference type="ChEBI" id="CHEBI:57792"/>
    </ligand>
</feature>
<dbReference type="EMBL" id="CP042914">
    <property type="protein sequence ID" value="QEG38322.1"/>
    <property type="molecule type" value="Genomic_DNA"/>
</dbReference>
<feature type="binding site" evidence="9">
    <location>
        <position position="11"/>
    </location>
    <ligand>
        <name>NADPH</name>
        <dbReference type="ChEBI" id="CHEBI:57783"/>
    </ligand>
</feature>
<feature type="binding site" evidence="9">
    <location>
        <position position="151"/>
    </location>
    <ligand>
        <name>Mn(2+)</name>
        <dbReference type="ChEBI" id="CHEBI:29035"/>
    </ligand>
</feature>
<dbReference type="AlphaFoldDB" id="A0A5B9QKP8"/>
<protein>
    <recommendedName>
        <fullName evidence="9">1-deoxy-D-xylulose 5-phosphate reductoisomerase</fullName>
        <shortName evidence="9">DXP reductoisomerase</shortName>
        <ecNumber evidence="9">1.1.1.267</ecNumber>
    </recommendedName>
    <alternativeName>
        <fullName evidence="9">1-deoxyxylulose-5-phosphate reductoisomerase</fullName>
    </alternativeName>
    <alternativeName>
        <fullName evidence="9">2-C-methyl-D-erythritol 4-phosphate synthase</fullName>
    </alternativeName>
</protein>
<sequence>MRNVAVLGATGSIGTATLDVLANLPAQQWRVWGLSGHAKLSQLADSVAKLTPAPELIVTSSAKAAAELDADRWPSSSRVRVGAEALVELAADPAVDIVVAAIVGRAGLESTLAAVGSGKRVALANKETLVVAGPVVKQQQVASGAELLPVDSEHSAIFQCLQASQTPAQRIILTSSGGPFRTWTADQMREASVEEALAHPTWQMGPKISVDSATMMNKALEIIEACWLFDVPAESIEVMIHPQSVIHSMVEFIDGSVIAQLSPPDMRLPIQYALTYPERSVCPAPRLDCGQRMDWTLEPADRERFPALALGFEVAAAGGTAGAVVNAANEAAVGLFLDRKIRFTDIVPACRRALEQHQHERHPTLQRLIELDQWARAEVQRWHCGANF</sequence>
<dbReference type="NCBIfam" id="TIGR00243">
    <property type="entry name" value="Dxr"/>
    <property type="match status" value="1"/>
</dbReference>
<dbReference type="GO" id="GO:0030604">
    <property type="term" value="F:1-deoxy-D-xylulose-5-phosphate reductoisomerase activity"/>
    <property type="evidence" value="ECO:0007669"/>
    <property type="project" value="UniProtKB-UniRule"/>
</dbReference>
<feature type="binding site" evidence="9">
    <location>
        <position position="12"/>
    </location>
    <ligand>
        <name>NADPH</name>
        <dbReference type="ChEBI" id="CHEBI:57783"/>
    </ligand>
</feature>
<reference evidence="13 14" key="1">
    <citation type="submission" date="2019-08" db="EMBL/GenBank/DDBJ databases">
        <title>Deep-cultivation of Planctomycetes and their phenomic and genomic characterization uncovers novel biology.</title>
        <authorList>
            <person name="Wiegand S."/>
            <person name="Jogler M."/>
            <person name="Boedeker C."/>
            <person name="Pinto D."/>
            <person name="Vollmers J."/>
            <person name="Rivas-Marin E."/>
            <person name="Kohn T."/>
            <person name="Peeters S.H."/>
            <person name="Heuer A."/>
            <person name="Rast P."/>
            <person name="Oberbeckmann S."/>
            <person name="Bunk B."/>
            <person name="Jeske O."/>
            <person name="Meyerdierks A."/>
            <person name="Storesund J.E."/>
            <person name="Kallscheuer N."/>
            <person name="Luecker S."/>
            <person name="Lage O.M."/>
            <person name="Pohl T."/>
            <person name="Merkel B.J."/>
            <person name="Hornburger P."/>
            <person name="Mueller R.-W."/>
            <person name="Bruemmer F."/>
            <person name="Labrenz M."/>
            <person name="Spormann A.M."/>
            <person name="Op den Camp H."/>
            <person name="Overmann J."/>
            <person name="Amann R."/>
            <person name="Jetten M.S.M."/>
            <person name="Mascher T."/>
            <person name="Medema M.H."/>
            <person name="Devos D.P."/>
            <person name="Kaster A.-K."/>
            <person name="Ovreas L."/>
            <person name="Rohde M."/>
            <person name="Galperin M.Y."/>
            <person name="Jogler C."/>
        </authorList>
    </citation>
    <scope>NUCLEOTIDE SEQUENCE [LARGE SCALE GENOMIC DNA]</scope>
    <source>
        <strain evidence="13 14">UC8</strain>
    </source>
</reference>
<dbReference type="GO" id="GO:0051484">
    <property type="term" value="P:isopentenyl diphosphate biosynthetic process, methylerythritol 4-phosphate pathway involved in terpenoid biosynthetic process"/>
    <property type="evidence" value="ECO:0007669"/>
    <property type="project" value="UniProtKB-ARBA"/>
</dbReference>
<evidence type="ECO:0000259" key="12">
    <source>
        <dbReference type="Pfam" id="PF13288"/>
    </source>
</evidence>
<feature type="binding site" evidence="9">
    <location>
        <position position="176"/>
    </location>
    <ligand>
        <name>1-deoxy-D-xylulose 5-phosphate</name>
        <dbReference type="ChEBI" id="CHEBI:57792"/>
    </ligand>
</feature>
<evidence type="ECO:0000259" key="11">
    <source>
        <dbReference type="Pfam" id="PF08436"/>
    </source>
</evidence>
<keyword evidence="4 9" id="KW-0521">NADP</keyword>
<dbReference type="Gene3D" id="3.40.50.720">
    <property type="entry name" value="NAD(P)-binding Rossmann-like Domain"/>
    <property type="match status" value="1"/>
</dbReference>
<feature type="binding site" evidence="9">
    <location>
        <position position="212"/>
    </location>
    <ligand>
        <name>1-deoxy-D-xylulose 5-phosphate</name>
        <dbReference type="ChEBI" id="CHEBI:57792"/>
    </ligand>
</feature>
<feature type="binding site" evidence="9">
    <location>
        <position position="205"/>
    </location>
    <ligand>
        <name>NADPH</name>
        <dbReference type="ChEBI" id="CHEBI:57783"/>
    </ligand>
</feature>
<feature type="binding site" evidence="9">
    <location>
        <position position="217"/>
    </location>
    <ligand>
        <name>1-deoxy-D-xylulose 5-phosphate</name>
        <dbReference type="ChEBI" id="CHEBI:57792"/>
    </ligand>
</feature>
<dbReference type="GO" id="GO:0030145">
    <property type="term" value="F:manganese ion binding"/>
    <property type="evidence" value="ECO:0007669"/>
    <property type="project" value="TreeGrafter"/>
</dbReference>
<evidence type="ECO:0000313" key="14">
    <source>
        <dbReference type="Proteomes" id="UP000325286"/>
    </source>
</evidence>
<evidence type="ECO:0000256" key="3">
    <source>
        <dbReference type="ARBA" id="ARBA00022723"/>
    </source>
</evidence>
<dbReference type="Pfam" id="PF08436">
    <property type="entry name" value="DXP_redisom_C"/>
    <property type="match status" value="1"/>
</dbReference>
<comment type="pathway">
    <text evidence="1 9">Isoprenoid biosynthesis; isopentenyl diphosphate biosynthesis via DXP pathway; isopentenyl diphosphate from 1-deoxy-D-xylulose 5-phosphate: step 1/6.</text>
</comment>
<comment type="similarity">
    <text evidence="2 9">Belongs to the DXR family.</text>
</comment>
<name>A0A5B9QKP8_9BACT</name>
<evidence type="ECO:0000256" key="6">
    <source>
        <dbReference type="ARBA" id="ARBA00023211"/>
    </source>
</evidence>
<evidence type="ECO:0000256" key="8">
    <source>
        <dbReference type="ARBA" id="ARBA00048543"/>
    </source>
</evidence>
<dbReference type="RefSeq" id="WP_068141681.1">
    <property type="nucleotide sequence ID" value="NZ_CP042914.1"/>
</dbReference>
<dbReference type="HAMAP" id="MF_00183">
    <property type="entry name" value="DXP_reductoisom"/>
    <property type="match status" value="1"/>
</dbReference>
<keyword evidence="7 9" id="KW-0414">Isoprene biosynthesis</keyword>
<feature type="binding site" evidence="9">
    <location>
        <position position="218"/>
    </location>
    <ligand>
        <name>1-deoxy-D-xylulose 5-phosphate</name>
        <dbReference type="ChEBI" id="CHEBI:57792"/>
    </ligand>
</feature>
<feature type="binding site" evidence="9">
    <location>
        <position position="10"/>
    </location>
    <ligand>
        <name>NADPH</name>
        <dbReference type="ChEBI" id="CHEBI:57783"/>
    </ligand>
</feature>
<evidence type="ECO:0000256" key="9">
    <source>
        <dbReference type="HAMAP-Rule" id="MF_00183"/>
    </source>
</evidence>
<keyword evidence="9" id="KW-0460">Magnesium</keyword>
<evidence type="ECO:0000256" key="5">
    <source>
        <dbReference type="ARBA" id="ARBA00023002"/>
    </source>
</evidence>
<evidence type="ECO:0000256" key="1">
    <source>
        <dbReference type="ARBA" id="ARBA00005094"/>
    </source>
</evidence>
<accession>A0A5B9QKP8</accession>
<keyword evidence="5 9" id="KW-0560">Oxidoreductase</keyword>
<dbReference type="SUPFAM" id="SSF55347">
    <property type="entry name" value="Glyceraldehyde-3-phosphate dehydrogenase-like, C-terminal domain"/>
    <property type="match status" value="1"/>
</dbReference>
<evidence type="ECO:0000259" key="10">
    <source>
        <dbReference type="Pfam" id="PF02670"/>
    </source>
</evidence>
<dbReference type="InterPro" id="IPR003821">
    <property type="entry name" value="DXP_reductoisomerase"/>
</dbReference>